<dbReference type="GO" id="GO:0005737">
    <property type="term" value="C:cytoplasm"/>
    <property type="evidence" value="ECO:0007669"/>
    <property type="project" value="TreeGrafter"/>
</dbReference>
<organism evidence="9 10">
    <name type="scientific">Besnoitia besnoiti</name>
    <name type="common">Apicomplexan protozoan</name>
    <dbReference type="NCBI Taxonomy" id="94643"/>
    <lineage>
        <taxon>Eukaryota</taxon>
        <taxon>Sar</taxon>
        <taxon>Alveolata</taxon>
        <taxon>Apicomplexa</taxon>
        <taxon>Conoidasida</taxon>
        <taxon>Coccidia</taxon>
        <taxon>Eucoccidiorida</taxon>
        <taxon>Eimeriorina</taxon>
        <taxon>Sarcocystidae</taxon>
        <taxon>Besnoitia</taxon>
    </lineage>
</organism>
<feature type="compositionally biased region" description="Basic residues" evidence="6">
    <location>
        <begin position="662"/>
        <end position="671"/>
    </location>
</feature>
<dbReference type="InterPro" id="IPR013087">
    <property type="entry name" value="Znf_C2H2_type"/>
</dbReference>
<feature type="domain" description="C2H2-type" evidence="8">
    <location>
        <begin position="419"/>
        <end position="448"/>
    </location>
</feature>
<feature type="compositionally biased region" description="Acidic residues" evidence="6">
    <location>
        <begin position="558"/>
        <end position="567"/>
    </location>
</feature>
<dbReference type="InterPro" id="IPR001623">
    <property type="entry name" value="DnaJ_domain"/>
</dbReference>
<dbReference type="Pfam" id="PF00226">
    <property type="entry name" value="DnaJ"/>
    <property type="match status" value="1"/>
</dbReference>
<dbReference type="SUPFAM" id="SSF46565">
    <property type="entry name" value="Chaperone J-domain"/>
    <property type="match status" value="1"/>
</dbReference>
<feature type="compositionally biased region" description="Acidic residues" evidence="6">
    <location>
        <begin position="457"/>
        <end position="468"/>
    </location>
</feature>
<feature type="region of interest" description="Disordered" evidence="6">
    <location>
        <begin position="430"/>
        <end position="751"/>
    </location>
</feature>
<keyword evidence="1" id="KW-0479">Metal-binding</keyword>
<dbReference type="SUPFAM" id="SSF57667">
    <property type="entry name" value="beta-beta-alpha zinc fingers"/>
    <property type="match status" value="1"/>
</dbReference>
<dbReference type="GO" id="GO:0003676">
    <property type="term" value="F:nucleic acid binding"/>
    <property type="evidence" value="ECO:0007669"/>
    <property type="project" value="InterPro"/>
</dbReference>
<proteinExistence type="predicted"/>
<dbReference type="SMART" id="SM00451">
    <property type="entry name" value="ZnF_U1"/>
    <property type="match status" value="1"/>
</dbReference>
<dbReference type="Gene3D" id="1.10.287.110">
    <property type="entry name" value="DnaJ domain"/>
    <property type="match status" value="1"/>
</dbReference>
<dbReference type="PRINTS" id="PR00625">
    <property type="entry name" value="JDOMAIN"/>
</dbReference>
<evidence type="ECO:0000256" key="4">
    <source>
        <dbReference type="PROSITE-ProRule" id="PRU00042"/>
    </source>
</evidence>
<evidence type="ECO:0000259" key="8">
    <source>
        <dbReference type="PROSITE" id="PS50157"/>
    </source>
</evidence>
<dbReference type="VEuPathDB" id="ToxoDB:BESB_015840"/>
<reference evidence="9 10" key="1">
    <citation type="submission" date="2017-09" db="EMBL/GenBank/DDBJ databases">
        <title>Genome sequencing of Besnoitia besnoiti strain Bb-Ger1.</title>
        <authorList>
            <person name="Schares G."/>
            <person name="Venepally P."/>
            <person name="Lorenzi H.A."/>
        </authorList>
    </citation>
    <scope>NUCLEOTIDE SEQUENCE [LARGE SCALE GENOMIC DNA]</scope>
    <source>
        <strain evidence="9 10">Bb-Ger1</strain>
    </source>
</reference>
<keyword evidence="10" id="KW-1185">Reference proteome</keyword>
<evidence type="ECO:0000256" key="2">
    <source>
        <dbReference type="ARBA" id="ARBA00022771"/>
    </source>
</evidence>
<name>A0A2A9M8M8_BESBE</name>
<keyword evidence="5" id="KW-0175">Coiled coil</keyword>
<feature type="compositionally biased region" description="Basic residues" evidence="6">
    <location>
        <begin position="482"/>
        <end position="494"/>
    </location>
</feature>
<dbReference type="InterPro" id="IPR018253">
    <property type="entry name" value="DnaJ_domain_CS"/>
</dbReference>
<dbReference type="OrthoDB" id="5894at2759"/>
<feature type="compositionally biased region" description="Basic residues" evidence="6">
    <location>
        <begin position="442"/>
        <end position="452"/>
    </location>
</feature>
<dbReference type="EMBL" id="NWUJ01000011">
    <property type="protein sequence ID" value="PFH32266.1"/>
    <property type="molecule type" value="Genomic_DNA"/>
</dbReference>
<feature type="compositionally biased region" description="Acidic residues" evidence="6">
    <location>
        <begin position="504"/>
        <end position="519"/>
    </location>
</feature>
<feature type="compositionally biased region" description="Low complexity" evidence="6">
    <location>
        <begin position="714"/>
        <end position="731"/>
    </location>
</feature>
<comment type="caution">
    <text evidence="9">The sequence shown here is derived from an EMBL/GenBank/DDBJ whole genome shotgun (WGS) entry which is preliminary data.</text>
</comment>
<dbReference type="PROSITE" id="PS00636">
    <property type="entry name" value="DNAJ_1"/>
    <property type="match status" value="1"/>
</dbReference>
<dbReference type="PANTHER" id="PTHR44029:SF1">
    <property type="entry name" value="DNAJ HOMOLOG SUBFAMILY C MEMBER 21"/>
    <property type="match status" value="1"/>
</dbReference>
<dbReference type="Pfam" id="PF12874">
    <property type="entry name" value="zf-met"/>
    <property type="match status" value="1"/>
</dbReference>
<feature type="coiled-coil region" evidence="5">
    <location>
        <begin position="244"/>
        <end position="274"/>
    </location>
</feature>
<protein>
    <submittedName>
        <fullName evidence="9">DnaJ domain-containing protein</fullName>
    </submittedName>
</protein>
<evidence type="ECO:0000259" key="7">
    <source>
        <dbReference type="PROSITE" id="PS50076"/>
    </source>
</evidence>
<feature type="domain" description="J" evidence="7">
    <location>
        <begin position="13"/>
        <end position="79"/>
    </location>
</feature>
<feature type="compositionally biased region" description="Low complexity" evidence="6">
    <location>
        <begin position="694"/>
        <end position="705"/>
    </location>
</feature>
<feature type="compositionally biased region" description="Basic and acidic residues" evidence="6">
    <location>
        <begin position="358"/>
        <end position="372"/>
    </location>
</feature>
<dbReference type="InterPro" id="IPR003604">
    <property type="entry name" value="Matrin/U1-like-C_Znf_C2H2"/>
</dbReference>
<dbReference type="PANTHER" id="PTHR44029">
    <property type="entry name" value="DNAJ HOMOLOG SUBFAMILY C MEMBER 21"/>
    <property type="match status" value="1"/>
</dbReference>
<dbReference type="PROSITE" id="PS00028">
    <property type="entry name" value="ZINC_FINGER_C2H2_1"/>
    <property type="match status" value="2"/>
</dbReference>
<dbReference type="GeneID" id="40306645"/>
<dbReference type="InterPro" id="IPR036869">
    <property type="entry name" value="J_dom_sf"/>
</dbReference>
<dbReference type="FunFam" id="1.10.287.110:FF:000046">
    <property type="entry name" value="dnaJ homolog subfamily C member 21"/>
    <property type="match status" value="1"/>
</dbReference>
<dbReference type="Gene3D" id="3.30.160.60">
    <property type="entry name" value="Classic Zinc Finger"/>
    <property type="match status" value="1"/>
</dbReference>
<accession>A0A2A9M8M8</accession>
<dbReference type="InterPro" id="IPR054076">
    <property type="entry name" value="ZUO1-like_ZHD"/>
</dbReference>
<dbReference type="STRING" id="94643.A0A2A9M8M8"/>
<evidence type="ECO:0000313" key="10">
    <source>
        <dbReference type="Proteomes" id="UP000224006"/>
    </source>
</evidence>
<feature type="compositionally biased region" description="Acidic residues" evidence="6">
    <location>
        <begin position="592"/>
        <end position="602"/>
    </location>
</feature>
<dbReference type="SMART" id="SM00271">
    <property type="entry name" value="DnaJ"/>
    <property type="match status" value="1"/>
</dbReference>
<dbReference type="RefSeq" id="XP_029216275.1">
    <property type="nucleotide sequence ID" value="XM_029360299.1"/>
</dbReference>
<evidence type="ECO:0000256" key="3">
    <source>
        <dbReference type="ARBA" id="ARBA00022833"/>
    </source>
</evidence>
<feature type="compositionally biased region" description="Acidic residues" evidence="6">
    <location>
        <begin position="345"/>
        <end position="357"/>
    </location>
</feature>
<dbReference type="SMART" id="SM00355">
    <property type="entry name" value="ZnF_C2H2"/>
    <property type="match status" value="2"/>
</dbReference>
<keyword evidence="3" id="KW-0862">Zinc</keyword>
<evidence type="ECO:0000256" key="1">
    <source>
        <dbReference type="ARBA" id="ARBA00022723"/>
    </source>
</evidence>
<feature type="compositionally biased region" description="Basic and acidic residues" evidence="6">
    <location>
        <begin position="672"/>
        <end position="684"/>
    </location>
</feature>
<gene>
    <name evidence="9" type="ORF">BESB_015840</name>
</gene>
<dbReference type="PROSITE" id="PS50076">
    <property type="entry name" value="DNAJ_2"/>
    <property type="match status" value="1"/>
</dbReference>
<dbReference type="KEGG" id="bbes:BESB_015840"/>
<feature type="compositionally biased region" description="Basic and acidic residues" evidence="6">
    <location>
        <begin position="732"/>
        <end position="751"/>
    </location>
</feature>
<dbReference type="InterPro" id="IPR036236">
    <property type="entry name" value="Znf_C2H2_sf"/>
</dbReference>
<dbReference type="InterPro" id="IPR051964">
    <property type="entry name" value="Chaperone_stress_response"/>
</dbReference>
<feature type="region of interest" description="Disordered" evidence="6">
    <location>
        <begin position="299"/>
        <end position="412"/>
    </location>
</feature>
<feature type="domain" description="C2H2-type" evidence="8">
    <location>
        <begin position="753"/>
        <end position="782"/>
    </location>
</feature>
<evidence type="ECO:0000256" key="6">
    <source>
        <dbReference type="SAM" id="MobiDB-lite"/>
    </source>
</evidence>
<dbReference type="Pfam" id="PF21884">
    <property type="entry name" value="ZUO1-like_ZHD"/>
    <property type="match status" value="1"/>
</dbReference>
<dbReference type="GO" id="GO:0008270">
    <property type="term" value="F:zinc ion binding"/>
    <property type="evidence" value="ECO:0007669"/>
    <property type="project" value="UniProtKB-KW"/>
</dbReference>
<feature type="compositionally biased region" description="Acidic residues" evidence="6">
    <location>
        <begin position="307"/>
        <end position="332"/>
    </location>
</feature>
<dbReference type="AlphaFoldDB" id="A0A2A9M8M8"/>
<evidence type="ECO:0000256" key="5">
    <source>
        <dbReference type="SAM" id="Coils"/>
    </source>
</evidence>
<dbReference type="CDD" id="cd06257">
    <property type="entry name" value="DnaJ"/>
    <property type="match status" value="1"/>
</dbReference>
<feature type="compositionally biased region" description="Basic and acidic residues" evidence="6">
    <location>
        <begin position="649"/>
        <end position="661"/>
    </location>
</feature>
<dbReference type="Proteomes" id="UP000224006">
    <property type="component" value="Chromosome X"/>
</dbReference>
<feature type="compositionally biased region" description="Basic and acidic residues" evidence="6">
    <location>
        <begin position="520"/>
        <end position="532"/>
    </location>
</feature>
<dbReference type="PROSITE" id="PS50157">
    <property type="entry name" value="ZINC_FINGER_C2H2_2"/>
    <property type="match status" value="2"/>
</dbReference>
<keyword evidence="2 4" id="KW-0863">Zinc-finger</keyword>
<sequence>MAGGNAAARQTVCYYELLKVERTSSLDEIRKAFRRQALLLHPDKNADRVEEATREFQQLQEAYECLSDPQERAWYDAHREQILGGGGGGCKGGDEGLTSRGTSVDLWAFFSASCFSSFSAEDEDNFWQVYGDVFATLAKEETDELRANGVDKATLERAAAAPAFGDASAPWAEVSAFYAFWTGFSSSKSFAFADEWKISAADSRLQRRFLQKENEKLRRGKKKQFNEIVRKLAEAVKKRDPRVLKRSKELIEEKMKARQRQEEEEEKRKVLLAQQRREHRMAQEALWVALEEERRELKRQGYTFAGDSEDESEEDTDKQDSNEEEEGVDVEDCSPRRRGRRAESEEVSQTEEPEDDEAFLRWYERRQLREEAGEGASASSTPHAASREVRGAMARGEGGGWRRKAKSEEKERKLTVVVHTCEVCRKTFKSASQFEAHERSAKHQQRVKHLRMQAREEADDLEGAEDEGSPQKACGDNVSGAKAKKKGRRRRRGGSKSEQKEVEEAPEYSEPEETGEASEDVERHKGVAEAKACDGASSESDASAVRGRTLSSPNSDEATSEEEDDNESLLLRLAQSKRGVTRFTAHVSSSDSAEDESEDESELGAVESGGFGDGEMEPEADRGPRVRGKGLNEGGELEEGESPARRATLRPEDSKENESSKTRRKGRRRAGKAKEPENPRTKDSETDEAFVITAAGPSAAHSSSSQTKTGGKTASLSSSAPSSLSAPAADGARGKGREKEGKAKDGKHAETEWSCQICGAAFETRNKLFQHIKAEGHAALKVVEAGNSRGKKTRKARN</sequence>
<evidence type="ECO:0000313" key="9">
    <source>
        <dbReference type="EMBL" id="PFH32266.1"/>
    </source>
</evidence>